<evidence type="ECO:0000313" key="2">
    <source>
        <dbReference type="EMBL" id="MFD1152350.1"/>
    </source>
</evidence>
<dbReference type="InterPro" id="IPR004007">
    <property type="entry name" value="DhaL_dom"/>
</dbReference>
<dbReference type="PANTHER" id="PTHR33434:SF4">
    <property type="entry name" value="PHOSPHATASE PROTEIN"/>
    <property type="match status" value="1"/>
</dbReference>
<gene>
    <name evidence="2" type="ORF">ACFQ3T_34885</name>
</gene>
<comment type="caution">
    <text evidence="2">The sequence shown here is derived from an EMBL/GenBank/DDBJ whole genome shotgun (WGS) entry which is preliminary data.</text>
</comment>
<dbReference type="PANTHER" id="PTHR33434">
    <property type="entry name" value="DEGV DOMAIN-CONTAINING PROTEIN DR_1986-RELATED"/>
    <property type="match status" value="1"/>
</dbReference>
<keyword evidence="3" id="KW-1185">Reference proteome</keyword>
<dbReference type="SMART" id="SM01120">
    <property type="entry name" value="Dak2"/>
    <property type="match status" value="1"/>
</dbReference>
<dbReference type="InterPro" id="IPR036117">
    <property type="entry name" value="DhaL_dom_sf"/>
</dbReference>
<dbReference type="InterPro" id="IPR050270">
    <property type="entry name" value="DegV_domain_contain"/>
</dbReference>
<feature type="domain" description="DhaL" evidence="1">
    <location>
        <begin position="7"/>
        <end position="105"/>
    </location>
</feature>
<sequence length="105" mass="10752">MRALDAVAVRQWADACVRSLDVNREDIDRINVFPVPDGDTGTNLLQTMRSALDALLRTPVDTVGAALGALARGALAGARGNSGVILSQVLRGLAEAAQGAPTASG</sequence>
<organism evidence="2 3">
    <name type="scientific">Saccharothrix hoggarensis</name>
    <dbReference type="NCBI Taxonomy" id="913853"/>
    <lineage>
        <taxon>Bacteria</taxon>
        <taxon>Bacillati</taxon>
        <taxon>Actinomycetota</taxon>
        <taxon>Actinomycetes</taxon>
        <taxon>Pseudonocardiales</taxon>
        <taxon>Pseudonocardiaceae</taxon>
        <taxon>Saccharothrix</taxon>
    </lineage>
</organism>
<reference evidence="3" key="1">
    <citation type="journal article" date="2019" name="Int. J. Syst. Evol. Microbiol.">
        <title>The Global Catalogue of Microorganisms (GCM) 10K type strain sequencing project: providing services to taxonomists for standard genome sequencing and annotation.</title>
        <authorList>
            <consortium name="The Broad Institute Genomics Platform"/>
            <consortium name="The Broad Institute Genome Sequencing Center for Infectious Disease"/>
            <person name="Wu L."/>
            <person name="Ma J."/>
        </authorList>
    </citation>
    <scope>NUCLEOTIDE SEQUENCE [LARGE SCALE GENOMIC DNA]</scope>
    <source>
        <strain evidence="3">CCUG 60214</strain>
    </source>
</reference>
<evidence type="ECO:0000259" key="1">
    <source>
        <dbReference type="PROSITE" id="PS51480"/>
    </source>
</evidence>
<protein>
    <submittedName>
        <fullName evidence="2">DAK2 domain-containing protein</fullName>
    </submittedName>
</protein>
<dbReference type="Pfam" id="PF02734">
    <property type="entry name" value="Dak2"/>
    <property type="match status" value="1"/>
</dbReference>
<feature type="non-terminal residue" evidence="2">
    <location>
        <position position="105"/>
    </location>
</feature>
<dbReference type="RefSeq" id="WP_380730134.1">
    <property type="nucleotide sequence ID" value="NZ_JBHTLK010000371.1"/>
</dbReference>
<dbReference type="EMBL" id="JBHTLK010000371">
    <property type="protein sequence ID" value="MFD1152350.1"/>
    <property type="molecule type" value="Genomic_DNA"/>
</dbReference>
<name>A0ABW3R5Y2_9PSEU</name>
<dbReference type="Gene3D" id="1.25.40.340">
    <property type="match status" value="1"/>
</dbReference>
<proteinExistence type="predicted"/>
<accession>A0ABW3R5Y2</accession>
<dbReference type="PROSITE" id="PS51480">
    <property type="entry name" value="DHAL"/>
    <property type="match status" value="1"/>
</dbReference>
<dbReference type="Proteomes" id="UP001597168">
    <property type="component" value="Unassembled WGS sequence"/>
</dbReference>
<dbReference type="SUPFAM" id="SSF101473">
    <property type="entry name" value="DhaL-like"/>
    <property type="match status" value="1"/>
</dbReference>
<evidence type="ECO:0000313" key="3">
    <source>
        <dbReference type="Proteomes" id="UP001597168"/>
    </source>
</evidence>